<gene>
    <name evidence="2" type="ORF">HAX54_004655</name>
</gene>
<organism evidence="2 3">
    <name type="scientific">Datura stramonium</name>
    <name type="common">Jimsonweed</name>
    <name type="synonym">Common thornapple</name>
    <dbReference type="NCBI Taxonomy" id="4076"/>
    <lineage>
        <taxon>Eukaryota</taxon>
        <taxon>Viridiplantae</taxon>
        <taxon>Streptophyta</taxon>
        <taxon>Embryophyta</taxon>
        <taxon>Tracheophyta</taxon>
        <taxon>Spermatophyta</taxon>
        <taxon>Magnoliopsida</taxon>
        <taxon>eudicotyledons</taxon>
        <taxon>Gunneridae</taxon>
        <taxon>Pentapetalae</taxon>
        <taxon>asterids</taxon>
        <taxon>lamiids</taxon>
        <taxon>Solanales</taxon>
        <taxon>Solanaceae</taxon>
        <taxon>Solanoideae</taxon>
        <taxon>Datureae</taxon>
        <taxon>Datura</taxon>
    </lineage>
</organism>
<accession>A0ABS8T841</accession>
<keyword evidence="3" id="KW-1185">Reference proteome</keyword>
<evidence type="ECO:0000313" key="2">
    <source>
        <dbReference type="EMBL" id="MCD7467308.1"/>
    </source>
</evidence>
<proteinExistence type="predicted"/>
<protein>
    <submittedName>
        <fullName evidence="2">Uncharacterized protein</fullName>
    </submittedName>
</protein>
<dbReference type="EMBL" id="JACEIK010001219">
    <property type="protein sequence ID" value="MCD7467308.1"/>
    <property type="molecule type" value="Genomic_DNA"/>
</dbReference>
<dbReference type="Proteomes" id="UP000823775">
    <property type="component" value="Unassembled WGS sequence"/>
</dbReference>
<name>A0ABS8T841_DATST</name>
<evidence type="ECO:0000256" key="1">
    <source>
        <dbReference type="SAM" id="MobiDB-lite"/>
    </source>
</evidence>
<evidence type="ECO:0000313" key="3">
    <source>
        <dbReference type="Proteomes" id="UP000823775"/>
    </source>
</evidence>
<comment type="caution">
    <text evidence="2">The sequence shown here is derived from an EMBL/GenBank/DDBJ whole genome shotgun (WGS) entry which is preliminary data.</text>
</comment>
<feature type="non-terminal residue" evidence="2">
    <location>
        <position position="59"/>
    </location>
</feature>
<reference evidence="2 3" key="1">
    <citation type="journal article" date="2021" name="BMC Genomics">
        <title>Datura genome reveals duplications of psychoactive alkaloid biosynthetic genes and high mutation rate following tissue culture.</title>
        <authorList>
            <person name="Rajewski A."/>
            <person name="Carter-House D."/>
            <person name="Stajich J."/>
            <person name="Litt A."/>
        </authorList>
    </citation>
    <scope>NUCLEOTIDE SEQUENCE [LARGE SCALE GENOMIC DNA]</scope>
    <source>
        <strain evidence="2">AR-01</strain>
    </source>
</reference>
<feature type="region of interest" description="Disordered" evidence="1">
    <location>
        <begin position="35"/>
        <end position="59"/>
    </location>
</feature>
<sequence length="59" mass="6880">MAAVDPMTPVVTDKLVEPMVIDDYKVADSEEQILVDDSTYMRTPSNEKKHRLRQREEEE</sequence>